<evidence type="ECO:0000313" key="1">
    <source>
        <dbReference type="EMBL" id="QHU23325.1"/>
    </source>
</evidence>
<protein>
    <submittedName>
        <fullName evidence="1">Uncharacterized protein</fullName>
    </submittedName>
</protein>
<dbReference type="EMBL" id="MN741027">
    <property type="protein sequence ID" value="QHU23325.1"/>
    <property type="molecule type" value="Genomic_DNA"/>
</dbReference>
<organism evidence="1">
    <name type="scientific">viral metagenome</name>
    <dbReference type="NCBI Taxonomy" id="1070528"/>
    <lineage>
        <taxon>unclassified sequences</taxon>
        <taxon>metagenomes</taxon>
        <taxon>organismal metagenomes</taxon>
    </lineage>
</organism>
<name>A0A6C0KZB7_9ZZZZ</name>
<proteinExistence type="predicted"/>
<sequence>MKNQLFKVSPDIKITLELLNYFGISSLEDNHSFTKTNLTDLKTVENVNNMIQELERYYIPCKSKIYLVGLNEKKCITILRQFIKMHNHTLISKERYIKGKKSLFYQVIPMQIDMITKERDSEKVVLNFD</sequence>
<reference evidence="1" key="1">
    <citation type="journal article" date="2020" name="Nature">
        <title>Giant virus diversity and host interactions through global metagenomics.</title>
        <authorList>
            <person name="Schulz F."/>
            <person name="Roux S."/>
            <person name="Paez-Espino D."/>
            <person name="Jungbluth S."/>
            <person name="Walsh D.A."/>
            <person name="Denef V.J."/>
            <person name="McMahon K.D."/>
            <person name="Konstantinidis K.T."/>
            <person name="Eloe-Fadrosh E.A."/>
            <person name="Kyrpides N.C."/>
            <person name="Woyke T."/>
        </authorList>
    </citation>
    <scope>NUCLEOTIDE SEQUENCE</scope>
    <source>
        <strain evidence="1">GVMAG-S-ERX555907-94</strain>
    </source>
</reference>
<accession>A0A6C0KZB7</accession>
<dbReference type="AlphaFoldDB" id="A0A6C0KZB7"/>